<organism evidence="1">
    <name type="scientific">marine metagenome</name>
    <dbReference type="NCBI Taxonomy" id="408172"/>
    <lineage>
        <taxon>unclassified sequences</taxon>
        <taxon>metagenomes</taxon>
        <taxon>ecological metagenomes</taxon>
    </lineage>
</organism>
<dbReference type="InterPro" id="IPR036397">
    <property type="entry name" value="RNaseH_sf"/>
</dbReference>
<feature type="non-terminal residue" evidence="1">
    <location>
        <position position="156"/>
    </location>
</feature>
<dbReference type="GO" id="GO:0003676">
    <property type="term" value="F:nucleic acid binding"/>
    <property type="evidence" value="ECO:0007669"/>
    <property type="project" value="InterPro"/>
</dbReference>
<evidence type="ECO:0000313" key="1">
    <source>
        <dbReference type="EMBL" id="SVC54544.1"/>
    </source>
</evidence>
<reference evidence="1" key="1">
    <citation type="submission" date="2018-05" db="EMBL/GenBank/DDBJ databases">
        <authorList>
            <person name="Lanie J.A."/>
            <person name="Ng W.-L."/>
            <person name="Kazmierczak K.M."/>
            <person name="Andrzejewski T.M."/>
            <person name="Davidsen T.M."/>
            <person name="Wayne K.J."/>
            <person name="Tettelin H."/>
            <person name="Glass J.I."/>
            <person name="Rusch D."/>
            <person name="Podicherti R."/>
            <person name="Tsui H.-C.T."/>
            <person name="Winkler M.E."/>
        </authorList>
    </citation>
    <scope>NUCLEOTIDE SEQUENCE</scope>
</reference>
<sequence>MKIGIDYSLSSPGVCVNTSEEEFRYEDCKFYYLTNTKKYEGTFKEKMAFGTSAVEYIGTPHRPYNSEPERYNNIANWVIDIIKSQPQLMIGKLWEKHPIIQIEDYSFGSTGRVFHIAENLGLLKYKLKIECGWDYTLIAPSVIKKFATDKGNANKE</sequence>
<dbReference type="EMBL" id="UINC01097110">
    <property type="protein sequence ID" value="SVC54544.1"/>
    <property type="molecule type" value="Genomic_DNA"/>
</dbReference>
<accession>A0A382MZY6</accession>
<gene>
    <name evidence="1" type="ORF">METZ01_LOCUS307398</name>
</gene>
<name>A0A382MZY6_9ZZZZ</name>
<proteinExistence type="predicted"/>
<dbReference type="AlphaFoldDB" id="A0A382MZY6"/>
<protein>
    <submittedName>
        <fullName evidence="1">Uncharacterized protein</fullName>
    </submittedName>
</protein>
<dbReference type="Gene3D" id="3.30.420.10">
    <property type="entry name" value="Ribonuclease H-like superfamily/Ribonuclease H"/>
    <property type="match status" value="1"/>
</dbReference>